<dbReference type="EMBL" id="GGMR01008746">
    <property type="protein sequence ID" value="MBY21365.1"/>
    <property type="molecule type" value="Transcribed_RNA"/>
</dbReference>
<dbReference type="GO" id="GO:0004657">
    <property type="term" value="F:proline dehydrogenase activity"/>
    <property type="evidence" value="ECO:0007669"/>
    <property type="project" value="UniProtKB-EC"/>
</dbReference>
<protein>
    <recommendedName>
        <fullName evidence="1">Proline dehydrogenase</fullName>
        <ecNumber evidence="1">1.5.5.2</ecNumber>
    </recommendedName>
</protein>
<comment type="function">
    <text evidence="1">Converts proline to delta-1-pyrroline-5-carboxylate.</text>
</comment>
<name>A0A2S2NW35_SCHGA</name>
<comment type="cofactor">
    <cofactor evidence="1">
        <name>FAD</name>
        <dbReference type="ChEBI" id="CHEBI:57692"/>
    </cofactor>
</comment>
<dbReference type="GO" id="GO:0005739">
    <property type="term" value="C:mitochondrion"/>
    <property type="evidence" value="ECO:0007669"/>
    <property type="project" value="TreeGrafter"/>
</dbReference>
<sequence>MAFLKISTSRKCSQLLLQEPLRNDVYARLVRSLTTNANGSAEQHQQRRNSSVVSGPTAGVVDAKPKWDQLDTSFANPEATFKSKTTWEIFRAYIVYQLCSSSYLVENNMQLMKLCKAVFGEKLFTLMMKMTFYGHFVAGEDQYRIVPTLKRLRSFGVKPILDYSVEEDISQEEAEKREVE</sequence>
<evidence type="ECO:0000313" key="3">
    <source>
        <dbReference type="EMBL" id="MBY21365.1"/>
    </source>
</evidence>
<dbReference type="EC" id="1.5.5.2" evidence="1"/>
<keyword evidence="1" id="KW-0642">Proline metabolism</keyword>
<feature type="compositionally biased region" description="Polar residues" evidence="2">
    <location>
        <begin position="37"/>
        <end position="54"/>
    </location>
</feature>
<reference evidence="3" key="1">
    <citation type="submission" date="2018-04" db="EMBL/GenBank/DDBJ databases">
        <title>Transcriptome of Schizaphis graminum biotype I.</title>
        <authorList>
            <person name="Scully E.D."/>
            <person name="Geib S.M."/>
            <person name="Palmer N.A."/>
            <person name="Koch K."/>
            <person name="Bradshaw J."/>
            <person name="Heng-Moss T."/>
            <person name="Sarath G."/>
        </authorList>
    </citation>
    <scope>NUCLEOTIDE SEQUENCE</scope>
</reference>
<keyword evidence="1" id="KW-0274">FAD</keyword>
<dbReference type="PANTHER" id="PTHR13914:SF0">
    <property type="entry name" value="PROLINE DEHYDROGENASE 1, MITOCHONDRIAL"/>
    <property type="match status" value="1"/>
</dbReference>
<dbReference type="InterPro" id="IPR015659">
    <property type="entry name" value="Proline_oxidase"/>
</dbReference>
<keyword evidence="1" id="KW-0285">Flavoprotein</keyword>
<dbReference type="AlphaFoldDB" id="A0A2S2NW35"/>
<comment type="similarity">
    <text evidence="1">Belongs to the proline oxidase family.</text>
</comment>
<feature type="region of interest" description="Disordered" evidence="2">
    <location>
        <begin position="37"/>
        <end position="57"/>
    </location>
</feature>
<evidence type="ECO:0000256" key="2">
    <source>
        <dbReference type="SAM" id="MobiDB-lite"/>
    </source>
</evidence>
<proteinExistence type="inferred from homology"/>
<evidence type="ECO:0000256" key="1">
    <source>
        <dbReference type="RuleBase" id="RU364054"/>
    </source>
</evidence>
<gene>
    <name evidence="3" type="primary">slgA_1</name>
    <name evidence="3" type="ORF">g.92406</name>
</gene>
<dbReference type="PANTHER" id="PTHR13914">
    <property type="entry name" value="PROLINE OXIDASE"/>
    <property type="match status" value="1"/>
</dbReference>
<dbReference type="Gene3D" id="3.20.20.220">
    <property type="match status" value="1"/>
</dbReference>
<organism evidence="3">
    <name type="scientific">Schizaphis graminum</name>
    <name type="common">Green bug aphid</name>
    <dbReference type="NCBI Taxonomy" id="13262"/>
    <lineage>
        <taxon>Eukaryota</taxon>
        <taxon>Metazoa</taxon>
        <taxon>Ecdysozoa</taxon>
        <taxon>Arthropoda</taxon>
        <taxon>Hexapoda</taxon>
        <taxon>Insecta</taxon>
        <taxon>Pterygota</taxon>
        <taxon>Neoptera</taxon>
        <taxon>Paraneoptera</taxon>
        <taxon>Hemiptera</taxon>
        <taxon>Sternorrhyncha</taxon>
        <taxon>Aphidomorpha</taxon>
        <taxon>Aphidoidea</taxon>
        <taxon>Aphididae</taxon>
        <taxon>Aphidini</taxon>
        <taxon>Schizaphis</taxon>
    </lineage>
</organism>
<comment type="catalytic activity">
    <reaction evidence="1">
        <text>L-proline + a quinone = (S)-1-pyrroline-5-carboxylate + a quinol + H(+)</text>
        <dbReference type="Rhea" id="RHEA:23784"/>
        <dbReference type="ChEBI" id="CHEBI:15378"/>
        <dbReference type="ChEBI" id="CHEBI:17388"/>
        <dbReference type="ChEBI" id="CHEBI:24646"/>
        <dbReference type="ChEBI" id="CHEBI:60039"/>
        <dbReference type="ChEBI" id="CHEBI:132124"/>
        <dbReference type="EC" id="1.5.5.2"/>
    </reaction>
</comment>
<keyword evidence="1" id="KW-0560">Oxidoreductase</keyword>
<dbReference type="GO" id="GO:0071949">
    <property type="term" value="F:FAD binding"/>
    <property type="evidence" value="ECO:0007669"/>
    <property type="project" value="TreeGrafter"/>
</dbReference>
<accession>A0A2S2NW35</accession>
<dbReference type="GO" id="GO:0010133">
    <property type="term" value="P:L-proline catabolic process to L-glutamate"/>
    <property type="evidence" value="ECO:0007669"/>
    <property type="project" value="TreeGrafter"/>
</dbReference>